<feature type="transmembrane region" description="Helical" evidence="1">
    <location>
        <begin position="20"/>
        <end position="40"/>
    </location>
</feature>
<feature type="transmembrane region" description="Helical" evidence="1">
    <location>
        <begin position="324"/>
        <end position="345"/>
    </location>
</feature>
<proteinExistence type="predicted"/>
<feature type="transmembrane region" description="Helical" evidence="1">
    <location>
        <begin position="257"/>
        <end position="276"/>
    </location>
</feature>
<feature type="transmembrane region" description="Helical" evidence="1">
    <location>
        <begin position="351"/>
        <end position="372"/>
    </location>
</feature>
<name>A0A3N0VM00_9GAMM</name>
<feature type="transmembrane region" description="Helical" evidence="1">
    <location>
        <begin position="185"/>
        <end position="207"/>
    </location>
</feature>
<protein>
    <submittedName>
        <fullName evidence="2">DUF4153 domain-containing protein</fullName>
    </submittedName>
</protein>
<comment type="caution">
    <text evidence="2">The sequence shown here is derived from an EMBL/GenBank/DDBJ whole genome shotgun (WGS) entry which is preliminary data.</text>
</comment>
<feature type="transmembrane region" description="Helical" evidence="1">
    <location>
        <begin position="152"/>
        <end position="173"/>
    </location>
</feature>
<dbReference type="RefSeq" id="WP_123210645.1">
    <property type="nucleotide sequence ID" value="NZ_RJVO01000001.1"/>
</dbReference>
<accession>A0A3N0VM00</accession>
<dbReference type="FunCoup" id="A0A3N0VM00">
    <property type="interactions" value="16"/>
</dbReference>
<keyword evidence="1" id="KW-1133">Transmembrane helix</keyword>
<feature type="transmembrane region" description="Helical" evidence="1">
    <location>
        <begin position="77"/>
        <end position="96"/>
    </location>
</feature>
<feature type="transmembrane region" description="Helical" evidence="1">
    <location>
        <begin position="288"/>
        <end position="312"/>
    </location>
</feature>
<evidence type="ECO:0000256" key="1">
    <source>
        <dbReference type="SAM" id="Phobius"/>
    </source>
</evidence>
<dbReference type="Proteomes" id="UP000282106">
    <property type="component" value="Unassembled WGS sequence"/>
</dbReference>
<evidence type="ECO:0000313" key="2">
    <source>
        <dbReference type="EMBL" id="ROH93789.1"/>
    </source>
</evidence>
<gene>
    <name evidence="2" type="ORF">ED208_04500</name>
</gene>
<feature type="transmembrane region" description="Helical" evidence="1">
    <location>
        <begin position="52"/>
        <end position="71"/>
    </location>
</feature>
<keyword evidence="1" id="KW-0472">Membrane</keyword>
<feature type="transmembrane region" description="Helical" evidence="1">
    <location>
        <begin position="227"/>
        <end position="245"/>
    </location>
</feature>
<sequence>MSQPGAADADAPDGPAQRAILLFAIVSGLLLLVAHEALEAEAAWFDGRLTRCLWFTLAGAWPLFAALSVQRLADRRYWLGVAAYALLLGYLAFYSGRAMEPRSVAVDAVALPYVWTLIASGHVLGAWFAVALRRQGFGYPLLFEAAWRMVSTLAQVVAYTGAFWLLLWLWAALFKALGIEFFHELFALPRFIYPVTSLVVGYGLVLARTKSSLGDAVHLRVLALWRGLLPLAAVLALAFASALLLRGVEPLWATRHATQLLLALVFALVALANAAYGKGGEAAPHPALRWLVTAALALLPLFVALAAWALGLRWRQYGLSLDRLWAALLVFIAALYGFGYAVAALRRAPVWLAGIAPVNRAASLIGAGLLLLTQTGALDFRAITAHTLLARGAALNDEDLRYLRWELGHPGLYALERLQAEGAPATQARIAELLSKQHRYDPDRIDSGGPVVWRQPPTQPAAPEALVRAAAQFRDEFDRGQGEPCGAPAECWLLQASLVRDQAPVWLRVRLLSRPAGGRIELSLFRPCGEQWCADDTRSEPLSADQMEALRAALASGDFAVEPPKLSDYRIGARRFRFPLPGPDAQ</sequence>
<evidence type="ECO:0000313" key="3">
    <source>
        <dbReference type="Proteomes" id="UP000282106"/>
    </source>
</evidence>
<dbReference type="EMBL" id="RJVO01000001">
    <property type="protein sequence ID" value="ROH93789.1"/>
    <property type="molecule type" value="Genomic_DNA"/>
</dbReference>
<organism evidence="2 3">
    <name type="scientific">Stagnimonas aquatica</name>
    <dbReference type="NCBI Taxonomy" id="2689987"/>
    <lineage>
        <taxon>Bacteria</taxon>
        <taxon>Pseudomonadati</taxon>
        <taxon>Pseudomonadota</taxon>
        <taxon>Gammaproteobacteria</taxon>
        <taxon>Nevskiales</taxon>
        <taxon>Nevskiaceae</taxon>
        <taxon>Stagnimonas</taxon>
    </lineage>
</organism>
<reference evidence="2 3" key="1">
    <citation type="submission" date="2018-10" db="EMBL/GenBank/DDBJ databases">
        <authorList>
            <person name="Chen W.-M."/>
        </authorList>
    </citation>
    <scope>NUCLEOTIDE SEQUENCE [LARGE SCALE GENOMIC DNA]</scope>
    <source>
        <strain evidence="2 3">THS-13</strain>
    </source>
</reference>
<dbReference type="AlphaFoldDB" id="A0A3N0VM00"/>
<keyword evidence="1" id="KW-0812">Transmembrane</keyword>
<keyword evidence="3" id="KW-1185">Reference proteome</keyword>
<dbReference type="InParanoid" id="A0A3N0VM00"/>
<feature type="transmembrane region" description="Helical" evidence="1">
    <location>
        <begin position="108"/>
        <end position="132"/>
    </location>
</feature>